<dbReference type="SUPFAM" id="SSF52540">
    <property type="entry name" value="P-loop containing nucleoside triphosphate hydrolases"/>
    <property type="match status" value="1"/>
</dbReference>
<evidence type="ECO:0000313" key="11">
    <source>
        <dbReference type="EMBL" id="KPL76810.1"/>
    </source>
</evidence>
<comment type="similarity">
    <text evidence="7">Belongs to the DNA polymerase HolA subunit family.</text>
</comment>
<dbReference type="STRING" id="360411.AC812_05845"/>
<dbReference type="AlphaFoldDB" id="A0A0N8GN12"/>
<dbReference type="Pfam" id="PF06144">
    <property type="entry name" value="DNA_pol3_delta"/>
    <property type="match status" value="1"/>
</dbReference>
<feature type="domain" description="DNA polymerase III delta subunit-like C-terminal" evidence="10">
    <location>
        <begin position="221"/>
        <end position="340"/>
    </location>
</feature>
<name>A0A0N8GN12_9CHLR</name>
<dbReference type="InterPro" id="IPR048466">
    <property type="entry name" value="DNA_pol3_delta-like_C"/>
</dbReference>
<sequence>MQPARPEAQVLLLYGDDTQAIADAAAQLESAALADSTVGDLNMSRFDLEDRNTSEEQIQSAIYALPFLAEKRLVILHHPLARFKTAEACQRLIHLLDGLPPTTRVVLIVPDRYQGSKGWEILDDKKRGKPLLEWAKKGGQRVGVRELRLPRQSEMTDWILRRAKQEGGQFTPRAAAELAALTGNDTGIAVQEIRKLLTYVDFKRAVEVDDVQEVAASGGQADVFKMVDAIATGESRTALRHLKILLEEEDPVRLFGMIIRQYRLLILAREALEQGISTPAEIAKRLKIHAFAAENIIRQAQRLSLTKLEGAYRLILTTDQMIKSGQADFETALQTLIVQLSTPQPVP</sequence>
<dbReference type="SUPFAM" id="SSF48019">
    <property type="entry name" value="post-AAA+ oligomerization domain-like"/>
    <property type="match status" value="1"/>
</dbReference>
<reference evidence="11 12" key="1">
    <citation type="submission" date="2015-07" db="EMBL/GenBank/DDBJ databases">
        <title>Draft genome of Bellilinea caldifistulae DSM 17877.</title>
        <authorList>
            <person name="Hemp J."/>
            <person name="Ward L.M."/>
            <person name="Pace L.A."/>
            <person name="Fischer W.W."/>
        </authorList>
    </citation>
    <scope>NUCLEOTIDE SEQUENCE [LARGE SCALE GENOMIC DNA]</scope>
    <source>
        <strain evidence="11 12">GOMI-1</strain>
    </source>
</reference>
<evidence type="ECO:0000256" key="8">
    <source>
        <dbReference type="ARBA" id="ARBA00049244"/>
    </source>
</evidence>
<dbReference type="InterPro" id="IPR027417">
    <property type="entry name" value="P-loop_NTPase"/>
</dbReference>
<dbReference type="InterPro" id="IPR010372">
    <property type="entry name" value="DNA_pol3_delta_N"/>
</dbReference>
<dbReference type="Gene3D" id="1.10.8.60">
    <property type="match status" value="1"/>
</dbReference>
<dbReference type="GO" id="GO:0009360">
    <property type="term" value="C:DNA polymerase III complex"/>
    <property type="evidence" value="ECO:0007669"/>
    <property type="project" value="InterPro"/>
</dbReference>
<dbReference type="EMBL" id="LGHJ01000011">
    <property type="protein sequence ID" value="KPL76810.1"/>
    <property type="molecule type" value="Genomic_DNA"/>
</dbReference>
<dbReference type="Proteomes" id="UP000050514">
    <property type="component" value="Unassembled WGS sequence"/>
</dbReference>
<dbReference type="GO" id="GO:0006261">
    <property type="term" value="P:DNA-templated DNA replication"/>
    <property type="evidence" value="ECO:0007669"/>
    <property type="project" value="TreeGrafter"/>
</dbReference>
<evidence type="ECO:0000256" key="2">
    <source>
        <dbReference type="ARBA" id="ARBA00017703"/>
    </source>
</evidence>
<comment type="caution">
    <text evidence="11">The sequence shown here is derived from an EMBL/GenBank/DDBJ whole genome shotgun (WGS) entry which is preliminary data.</text>
</comment>
<comment type="catalytic activity">
    <reaction evidence="8">
        <text>DNA(n) + a 2'-deoxyribonucleoside 5'-triphosphate = DNA(n+1) + diphosphate</text>
        <dbReference type="Rhea" id="RHEA:22508"/>
        <dbReference type="Rhea" id="RHEA-COMP:17339"/>
        <dbReference type="Rhea" id="RHEA-COMP:17340"/>
        <dbReference type="ChEBI" id="CHEBI:33019"/>
        <dbReference type="ChEBI" id="CHEBI:61560"/>
        <dbReference type="ChEBI" id="CHEBI:173112"/>
        <dbReference type="EC" id="2.7.7.7"/>
    </reaction>
</comment>
<gene>
    <name evidence="11" type="ORF">AC812_05845</name>
</gene>
<keyword evidence="6" id="KW-0239">DNA-directed DNA polymerase</keyword>
<evidence type="ECO:0000313" key="12">
    <source>
        <dbReference type="Proteomes" id="UP000050514"/>
    </source>
</evidence>
<dbReference type="InterPro" id="IPR008921">
    <property type="entry name" value="DNA_pol3_clamp-load_cplx_C"/>
</dbReference>
<evidence type="ECO:0000256" key="3">
    <source>
        <dbReference type="ARBA" id="ARBA00022679"/>
    </source>
</evidence>
<organism evidence="11 12">
    <name type="scientific">Bellilinea caldifistulae</name>
    <dbReference type="NCBI Taxonomy" id="360411"/>
    <lineage>
        <taxon>Bacteria</taxon>
        <taxon>Bacillati</taxon>
        <taxon>Chloroflexota</taxon>
        <taxon>Anaerolineae</taxon>
        <taxon>Anaerolineales</taxon>
        <taxon>Anaerolineaceae</taxon>
        <taxon>Bellilinea</taxon>
    </lineage>
</organism>
<feature type="domain" description="DNA polymerase III delta N-terminal" evidence="9">
    <location>
        <begin position="12"/>
        <end position="112"/>
    </location>
</feature>
<proteinExistence type="inferred from homology"/>
<keyword evidence="4" id="KW-0548">Nucleotidyltransferase</keyword>
<dbReference type="PANTHER" id="PTHR34388">
    <property type="entry name" value="DNA POLYMERASE III SUBUNIT DELTA"/>
    <property type="match status" value="1"/>
</dbReference>
<dbReference type="InterPro" id="IPR005790">
    <property type="entry name" value="DNA_polIII_delta"/>
</dbReference>
<dbReference type="PANTHER" id="PTHR34388:SF1">
    <property type="entry name" value="DNA POLYMERASE III SUBUNIT DELTA"/>
    <property type="match status" value="1"/>
</dbReference>
<dbReference type="OrthoDB" id="9775929at2"/>
<dbReference type="Pfam" id="PF21694">
    <property type="entry name" value="DNA_pol3_delta_C"/>
    <property type="match status" value="1"/>
</dbReference>
<dbReference type="RefSeq" id="WP_061912889.1">
    <property type="nucleotide sequence ID" value="NZ_DF967971.1"/>
</dbReference>
<evidence type="ECO:0000259" key="9">
    <source>
        <dbReference type="Pfam" id="PF06144"/>
    </source>
</evidence>
<evidence type="ECO:0000256" key="4">
    <source>
        <dbReference type="ARBA" id="ARBA00022695"/>
    </source>
</evidence>
<dbReference type="Gene3D" id="1.20.272.10">
    <property type="match status" value="1"/>
</dbReference>
<protein>
    <recommendedName>
        <fullName evidence="2">DNA polymerase III subunit delta</fullName>
        <ecNumber evidence="1">2.7.7.7</ecNumber>
    </recommendedName>
</protein>
<evidence type="ECO:0000256" key="1">
    <source>
        <dbReference type="ARBA" id="ARBA00012417"/>
    </source>
</evidence>
<evidence type="ECO:0000256" key="6">
    <source>
        <dbReference type="ARBA" id="ARBA00022932"/>
    </source>
</evidence>
<dbReference type="EC" id="2.7.7.7" evidence="1"/>
<dbReference type="GO" id="GO:0003887">
    <property type="term" value="F:DNA-directed DNA polymerase activity"/>
    <property type="evidence" value="ECO:0007669"/>
    <property type="project" value="UniProtKB-KW"/>
</dbReference>
<dbReference type="Gene3D" id="3.40.50.300">
    <property type="entry name" value="P-loop containing nucleotide triphosphate hydrolases"/>
    <property type="match status" value="1"/>
</dbReference>
<keyword evidence="5" id="KW-0235">DNA replication</keyword>
<keyword evidence="3" id="KW-0808">Transferase</keyword>
<evidence type="ECO:0000256" key="5">
    <source>
        <dbReference type="ARBA" id="ARBA00022705"/>
    </source>
</evidence>
<accession>A0A0N8GN12</accession>
<dbReference type="NCBIfam" id="TIGR01128">
    <property type="entry name" value="holA"/>
    <property type="match status" value="1"/>
</dbReference>
<keyword evidence="12" id="KW-1185">Reference proteome</keyword>
<evidence type="ECO:0000256" key="7">
    <source>
        <dbReference type="ARBA" id="ARBA00034754"/>
    </source>
</evidence>
<dbReference type="GO" id="GO:0003677">
    <property type="term" value="F:DNA binding"/>
    <property type="evidence" value="ECO:0007669"/>
    <property type="project" value="InterPro"/>
</dbReference>
<evidence type="ECO:0000259" key="10">
    <source>
        <dbReference type="Pfam" id="PF21694"/>
    </source>
</evidence>